<evidence type="ECO:0000313" key="3">
    <source>
        <dbReference type="Proteomes" id="UP000694864"/>
    </source>
</evidence>
<sequence>MVKRGRSGRVANRRFQNLVLESFEKGSTAEEIVDDLRSKDREWSRSSRHVLLLNVNQILQSRNVGSQDEEESNGRSKSRKRAATTSPSGSSWSDAVDGNVLDDDSGKSTPQFDLTNDNLRASYDTRKQIRVSDDVESLETENNKGKKFKDLGGLKDILHDLTMRVKIPLLLPQIYERLQEKPISGILLHGPPGCGKSTLARAIAIETGLPFYMKSASDVVSGVAGESEENVRKLFSEAYRDAPSVIFIDEIDAIASKRENHQKGMETRLLTQLMSCMDREYMLQKEKESGFEISGHVIVIAATNRVDALDPAMRRALRFDKEIYLGVPDEKAREEILSLITRNRPLEPGFDMAIVPRKTSGFVGADLALLVKEAAKVAAERFVYSRASEFSTDIDSLLSMQPCAFPAEEMKKLFYTTSDFEQALKDAKPSSTREGFSTIPSVTWEDVGGLDHIREEFYRHVIKPLKHPEECEGFEFCSETGFMLYGPPGCGKTLVAEAVANEAGVYYIHIKGPELLSKYVGETEKEIRKLFSRARACSPCLIFLDEFDALTTKRGSGEGAWVVERPLNQLLAEMSGGQARDGVIVIGATNRPKEIDPAVTRPGRFGKHIYLPLPNAVQRGLILKSLARKVPLDPSVDLDEIARMEGCENLSGADLKYLVKEAGMLARDDETCSKPRRIKKIHFEDVLTRIKPSVTMQQLREYDQIHSSMQSRR</sequence>
<proteinExistence type="predicted"/>
<dbReference type="SMART" id="SM00382">
    <property type="entry name" value="AAA"/>
    <property type="match status" value="2"/>
</dbReference>
<dbReference type="RefSeq" id="XP_010462796.1">
    <property type="nucleotide sequence ID" value="XM_010464494.1"/>
</dbReference>
<dbReference type="Proteomes" id="UP000694864">
    <property type="component" value="Chromosome 14"/>
</dbReference>
<feature type="region of interest" description="Disordered" evidence="1">
    <location>
        <begin position="63"/>
        <end position="119"/>
    </location>
</feature>
<gene>
    <name evidence="4" type="primary">LOC104743407</name>
</gene>
<keyword evidence="3" id="KW-1185">Reference proteome</keyword>
<feature type="compositionally biased region" description="Polar residues" evidence="1">
    <location>
        <begin position="83"/>
        <end position="93"/>
    </location>
</feature>
<protein>
    <submittedName>
        <fullName evidence="4">Cell division control protein 48 homolog C-like</fullName>
    </submittedName>
</protein>
<dbReference type="SUPFAM" id="SSF52540">
    <property type="entry name" value="P-loop containing nucleoside triphosphate hydrolases"/>
    <property type="match status" value="2"/>
</dbReference>
<dbReference type="InterPro" id="IPR055278">
    <property type="entry name" value="CDC48c"/>
</dbReference>
<dbReference type="Gene3D" id="1.10.8.60">
    <property type="match status" value="2"/>
</dbReference>
<dbReference type="PROSITE" id="PS00674">
    <property type="entry name" value="AAA"/>
    <property type="match status" value="1"/>
</dbReference>
<dbReference type="Pfam" id="PF00004">
    <property type="entry name" value="AAA"/>
    <property type="match status" value="2"/>
</dbReference>
<dbReference type="Pfam" id="PF17862">
    <property type="entry name" value="AAA_lid_3"/>
    <property type="match status" value="2"/>
</dbReference>
<feature type="compositionally biased region" description="Polar residues" evidence="1">
    <location>
        <begin position="107"/>
        <end position="119"/>
    </location>
</feature>
<feature type="domain" description="AAA+ ATPase" evidence="2">
    <location>
        <begin position="478"/>
        <end position="615"/>
    </location>
</feature>
<reference evidence="4" key="2">
    <citation type="submission" date="2025-08" db="UniProtKB">
        <authorList>
            <consortium name="RefSeq"/>
        </authorList>
    </citation>
    <scope>IDENTIFICATION</scope>
    <source>
        <tissue evidence="4">Leaf</tissue>
    </source>
</reference>
<dbReference type="GeneID" id="104743407"/>
<dbReference type="InterPro" id="IPR003593">
    <property type="entry name" value="AAA+_ATPase"/>
</dbReference>
<dbReference type="InterPro" id="IPR003960">
    <property type="entry name" value="ATPase_AAA_CS"/>
</dbReference>
<evidence type="ECO:0000259" key="2">
    <source>
        <dbReference type="SMART" id="SM00382"/>
    </source>
</evidence>
<dbReference type="InterPro" id="IPR027417">
    <property type="entry name" value="P-loop_NTPase"/>
</dbReference>
<organism evidence="3 4">
    <name type="scientific">Camelina sativa</name>
    <name type="common">False flax</name>
    <name type="synonym">Myagrum sativum</name>
    <dbReference type="NCBI Taxonomy" id="90675"/>
    <lineage>
        <taxon>Eukaryota</taxon>
        <taxon>Viridiplantae</taxon>
        <taxon>Streptophyta</taxon>
        <taxon>Embryophyta</taxon>
        <taxon>Tracheophyta</taxon>
        <taxon>Spermatophyta</taxon>
        <taxon>Magnoliopsida</taxon>
        <taxon>eudicotyledons</taxon>
        <taxon>Gunneridae</taxon>
        <taxon>Pentapetalae</taxon>
        <taxon>rosids</taxon>
        <taxon>malvids</taxon>
        <taxon>Brassicales</taxon>
        <taxon>Brassicaceae</taxon>
        <taxon>Camelineae</taxon>
        <taxon>Camelina</taxon>
    </lineage>
</organism>
<name>A0ABM0VXY8_CAMSA</name>
<dbReference type="PANTHER" id="PTHR48470:SF1">
    <property type="entry name" value="CELL DIVISION CONTROL PROTEIN 48 C ISOFORM 1"/>
    <property type="match status" value="1"/>
</dbReference>
<dbReference type="Gene3D" id="3.40.50.300">
    <property type="entry name" value="P-loop containing nucleotide triphosphate hydrolases"/>
    <property type="match status" value="2"/>
</dbReference>
<reference evidence="3" key="1">
    <citation type="journal article" date="2014" name="Nat. Commun.">
        <title>The emerging biofuel crop Camelina sativa retains a highly undifferentiated hexaploid genome structure.</title>
        <authorList>
            <person name="Kagale S."/>
            <person name="Koh C."/>
            <person name="Nixon J."/>
            <person name="Bollina V."/>
            <person name="Clarke W.E."/>
            <person name="Tuteja R."/>
            <person name="Spillane C."/>
            <person name="Robinson S.J."/>
            <person name="Links M.G."/>
            <person name="Clarke C."/>
            <person name="Higgins E.E."/>
            <person name="Huebert T."/>
            <person name="Sharpe A.G."/>
            <person name="Parkin I.A."/>
        </authorList>
    </citation>
    <scope>NUCLEOTIDE SEQUENCE [LARGE SCALE GENOMIC DNA]</scope>
    <source>
        <strain evidence="3">cv. DH55</strain>
    </source>
</reference>
<dbReference type="PANTHER" id="PTHR48470">
    <property type="entry name" value="CELL DIVISION CONTROL PROTEIN 48 C ISOFORM 1"/>
    <property type="match status" value="1"/>
</dbReference>
<evidence type="ECO:0000256" key="1">
    <source>
        <dbReference type="SAM" id="MobiDB-lite"/>
    </source>
</evidence>
<evidence type="ECO:0000313" key="4">
    <source>
        <dbReference type="RefSeq" id="XP_010462796.1"/>
    </source>
</evidence>
<accession>A0ABM0VXY8</accession>
<dbReference type="InterPro" id="IPR003959">
    <property type="entry name" value="ATPase_AAA_core"/>
</dbReference>
<feature type="domain" description="AAA+ ATPase" evidence="2">
    <location>
        <begin position="182"/>
        <end position="329"/>
    </location>
</feature>
<dbReference type="InterPro" id="IPR041569">
    <property type="entry name" value="AAA_lid_3"/>
</dbReference>